<dbReference type="InterPro" id="IPR014001">
    <property type="entry name" value="Helicase_ATP-bd"/>
</dbReference>
<feature type="transmembrane region" description="Helical" evidence="9">
    <location>
        <begin position="97"/>
        <end position="117"/>
    </location>
</feature>
<dbReference type="PROSITE" id="PS51192">
    <property type="entry name" value="HELICASE_ATP_BIND_1"/>
    <property type="match status" value="1"/>
</dbReference>
<comment type="catalytic activity">
    <reaction evidence="6">
        <text>ATP + H2O = ADP + phosphate + H(+)</text>
        <dbReference type="Rhea" id="RHEA:13065"/>
        <dbReference type="ChEBI" id="CHEBI:15377"/>
        <dbReference type="ChEBI" id="CHEBI:15378"/>
        <dbReference type="ChEBI" id="CHEBI:30616"/>
        <dbReference type="ChEBI" id="CHEBI:43474"/>
        <dbReference type="ChEBI" id="CHEBI:456216"/>
        <dbReference type="EC" id="3.6.4.13"/>
    </reaction>
</comment>
<feature type="compositionally biased region" description="Acidic residues" evidence="8">
    <location>
        <begin position="779"/>
        <end position="795"/>
    </location>
</feature>
<keyword evidence="9" id="KW-1133">Transmembrane helix</keyword>
<gene>
    <name evidence="14" type="ORF">BDCG_06210</name>
</gene>
<sequence>MLYLKDIFLILIFLLAPEGNPMQPLATSSVASDCVHRYVITYNTEPLGARQERHISSFEKRIFSFIFVVPLYRYVLRSFWHEGSGMVVWQRYVRETTYAYLKPFQFFFFFFFFFFSVTTATEELKEINTHNTHNTHNHNKIACCVFLSSLCCPFASPHLLPFTALYPSSSLCILRRGRTCSSHFQISQLGTFVSYSTVVALQAIISRLISTAQLDVVILKSNPIVRLPSILLRPETLPKMSVTGKENERFGVQKMAEAIDEVADSANLKEDAAALARQRGWVEPQSYDYETYNAAPKPGEDAGLTDLPEWASNAAKYEWKEEYGDVGPRNEELEKMLFRNEYLNRAGNKFDRLREVKVTAETTHQPDPVKSFDDAGLHPVMRENIKLCGYNVPTPIQAYAIPAVLAGNDLIAVAQTGSGKTAAFLIPVLSKLMGKAKKLAARRPDLGNGFNESLDCVRAEPLVLIVAPTRELSTQIFDEARRLCYRSMLRPCVVYGGGPSREQRLELQKGCDVLIGTPGRLLDFMEKPHILSLHRVKFTIIDEADEMLHSDWEIELNKLMSGGDTNEDADHRYMMFSATFNKGCRELARKYLAADHVRIRIGRAGSAHLNVSQKIYYTDDDKKKEAIYDLLLSMPPSRTLVFVNSKAQADLLDDYLYNMGLPSTSIHSDRTQREREDALRAFKTAKSPIMVATGVSARGLDIKNVMHVINFDMPSAAHGGIEEYIHRIGRTARIGNEGLASSFYNHERNSDIAADLVKILLECKQPVPDFLESEKPEGDDVLFNDDTDDEDDNNDGGEGSRGATQDDGWGAPTDSIAEPEAASA</sequence>
<evidence type="ECO:0000259" key="13">
    <source>
        <dbReference type="PROSITE" id="PS51195"/>
    </source>
</evidence>
<evidence type="ECO:0000259" key="12">
    <source>
        <dbReference type="PROSITE" id="PS51194"/>
    </source>
</evidence>
<evidence type="ECO:0000256" key="2">
    <source>
        <dbReference type="ARBA" id="ARBA00022741"/>
    </source>
</evidence>
<keyword evidence="9" id="KW-0472">Membrane</keyword>
<feature type="signal peptide" evidence="10">
    <location>
        <begin position="1"/>
        <end position="21"/>
    </location>
</feature>
<dbReference type="EC" id="3.6.4.13" evidence="1"/>
<feature type="region of interest" description="Disordered" evidence="8">
    <location>
        <begin position="770"/>
        <end position="824"/>
    </location>
</feature>
<evidence type="ECO:0000256" key="1">
    <source>
        <dbReference type="ARBA" id="ARBA00012552"/>
    </source>
</evidence>
<dbReference type="PROSITE" id="PS51194">
    <property type="entry name" value="HELICASE_CTER"/>
    <property type="match status" value="1"/>
</dbReference>
<evidence type="ECO:0000256" key="5">
    <source>
        <dbReference type="ARBA" id="ARBA00022840"/>
    </source>
</evidence>
<dbReference type="SMART" id="SM00487">
    <property type="entry name" value="DEXDc"/>
    <property type="match status" value="1"/>
</dbReference>
<evidence type="ECO:0000256" key="10">
    <source>
        <dbReference type="SAM" id="SignalP"/>
    </source>
</evidence>
<dbReference type="Pfam" id="PF00271">
    <property type="entry name" value="Helicase_C"/>
    <property type="match status" value="1"/>
</dbReference>
<keyword evidence="3" id="KW-0378">Hydrolase</keyword>
<dbReference type="GeneID" id="69028120"/>
<evidence type="ECO:0000256" key="4">
    <source>
        <dbReference type="ARBA" id="ARBA00022806"/>
    </source>
</evidence>
<proteinExistence type="predicted"/>
<dbReference type="InterPro" id="IPR011545">
    <property type="entry name" value="DEAD/DEAH_box_helicase_dom"/>
</dbReference>
<dbReference type="EMBL" id="EQ999978">
    <property type="protein sequence ID" value="EEQ91090.2"/>
    <property type="molecule type" value="Genomic_DNA"/>
</dbReference>
<name>A0ABP2F2P4_AJEDR</name>
<dbReference type="Gene3D" id="3.40.50.300">
    <property type="entry name" value="P-loop containing nucleotide triphosphate hydrolases"/>
    <property type="match status" value="2"/>
</dbReference>
<evidence type="ECO:0000256" key="8">
    <source>
        <dbReference type="SAM" id="MobiDB-lite"/>
    </source>
</evidence>
<feature type="short sequence motif" description="Q motif" evidence="7">
    <location>
        <begin position="370"/>
        <end position="398"/>
    </location>
</feature>
<dbReference type="InterPro" id="IPR014014">
    <property type="entry name" value="RNA_helicase_DEAD_Q_motif"/>
</dbReference>
<feature type="domain" description="Helicase C-terminal" evidence="12">
    <location>
        <begin position="626"/>
        <end position="775"/>
    </location>
</feature>
<evidence type="ECO:0000256" key="9">
    <source>
        <dbReference type="SAM" id="Phobius"/>
    </source>
</evidence>
<organism evidence="14 15">
    <name type="scientific">Ajellomyces dermatitidis (strain ER-3 / ATCC MYA-2586)</name>
    <name type="common">Blastomyces dermatitidis</name>
    <dbReference type="NCBI Taxonomy" id="559297"/>
    <lineage>
        <taxon>Eukaryota</taxon>
        <taxon>Fungi</taxon>
        <taxon>Dikarya</taxon>
        <taxon>Ascomycota</taxon>
        <taxon>Pezizomycotina</taxon>
        <taxon>Eurotiomycetes</taxon>
        <taxon>Eurotiomycetidae</taxon>
        <taxon>Onygenales</taxon>
        <taxon>Ajellomycetaceae</taxon>
        <taxon>Blastomyces</taxon>
    </lineage>
</organism>
<keyword evidence="2" id="KW-0547">Nucleotide-binding</keyword>
<dbReference type="PROSITE" id="PS51195">
    <property type="entry name" value="Q_MOTIF"/>
    <property type="match status" value="1"/>
</dbReference>
<evidence type="ECO:0000313" key="15">
    <source>
        <dbReference type="Proteomes" id="UP000002039"/>
    </source>
</evidence>
<dbReference type="PROSITE" id="PS00039">
    <property type="entry name" value="DEAD_ATP_HELICASE"/>
    <property type="match status" value="1"/>
</dbReference>
<dbReference type="SMART" id="SM00490">
    <property type="entry name" value="HELICc"/>
    <property type="match status" value="1"/>
</dbReference>
<dbReference type="Proteomes" id="UP000002039">
    <property type="component" value="Unassembled WGS sequence"/>
</dbReference>
<dbReference type="InterPro" id="IPR000629">
    <property type="entry name" value="RNA-helicase_DEAD-box_CS"/>
</dbReference>
<feature type="domain" description="DEAD-box RNA helicase Q" evidence="13">
    <location>
        <begin position="370"/>
        <end position="398"/>
    </location>
</feature>
<dbReference type="Pfam" id="PF00270">
    <property type="entry name" value="DEAD"/>
    <property type="match status" value="1"/>
</dbReference>
<keyword evidence="9" id="KW-0812">Transmembrane</keyword>
<dbReference type="SUPFAM" id="SSF52540">
    <property type="entry name" value="P-loop containing nucleoside triphosphate hydrolases"/>
    <property type="match status" value="2"/>
</dbReference>
<evidence type="ECO:0000259" key="11">
    <source>
        <dbReference type="PROSITE" id="PS51192"/>
    </source>
</evidence>
<dbReference type="InterPro" id="IPR027417">
    <property type="entry name" value="P-loop_NTPase"/>
</dbReference>
<dbReference type="GO" id="GO:0004386">
    <property type="term" value="F:helicase activity"/>
    <property type="evidence" value="ECO:0007669"/>
    <property type="project" value="UniProtKB-KW"/>
</dbReference>
<dbReference type="InterPro" id="IPR001650">
    <property type="entry name" value="Helicase_C-like"/>
</dbReference>
<dbReference type="PANTHER" id="PTHR47958">
    <property type="entry name" value="ATP-DEPENDENT RNA HELICASE DBP3"/>
    <property type="match status" value="1"/>
</dbReference>
<keyword evidence="4 14" id="KW-0347">Helicase</keyword>
<dbReference type="RefSeq" id="XP_045277690.1">
    <property type="nucleotide sequence ID" value="XM_045421936.1"/>
</dbReference>
<feature type="chain" id="PRO_5047082811" description="RNA helicase" evidence="10">
    <location>
        <begin position="22"/>
        <end position="824"/>
    </location>
</feature>
<evidence type="ECO:0000256" key="6">
    <source>
        <dbReference type="ARBA" id="ARBA00047984"/>
    </source>
</evidence>
<evidence type="ECO:0000313" key="14">
    <source>
        <dbReference type="EMBL" id="EEQ91090.2"/>
    </source>
</evidence>
<protein>
    <recommendedName>
        <fullName evidence="1">RNA helicase</fullName>
        <ecNumber evidence="1">3.6.4.13</ecNumber>
    </recommendedName>
</protein>
<reference evidence="15" key="1">
    <citation type="journal article" date="2015" name="PLoS Genet.">
        <title>The dynamic genome and transcriptome of the human fungal pathogen Blastomyces and close relative Emmonsia.</title>
        <authorList>
            <person name="Munoz J.F."/>
            <person name="Gauthier G.M."/>
            <person name="Desjardins C.A."/>
            <person name="Gallo J.E."/>
            <person name="Holder J."/>
            <person name="Sullivan T.D."/>
            <person name="Marty A.J."/>
            <person name="Carmen J.C."/>
            <person name="Chen Z."/>
            <person name="Ding L."/>
            <person name="Gujja S."/>
            <person name="Magrini V."/>
            <person name="Misas E."/>
            <person name="Mitreva M."/>
            <person name="Priest M."/>
            <person name="Saif S."/>
            <person name="Whiston E.A."/>
            <person name="Young S."/>
            <person name="Zeng Q."/>
            <person name="Goldman W.E."/>
            <person name="Mardis E.R."/>
            <person name="Taylor J.W."/>
            <person name="McEwen J.G."/>
            <person name="Clay O.K."/>
            <person name="Klein B.S."/>
            <person name="Cuomo C.A."/>
        </authorList>
    </citation>
    <scope>NUCLEOTIDE SEQUENCE [LARGE SCALE GENOMIC DNA]</scope>
    <source>
        <strain evidence="15">ER-3 / ATCC MYA-2586</strain>
    </source>
</reference>
<evidence type="ECO:0000256" key="7">
    <source>
        <dbReference type="PROSITE-ProRule" id="PRU00552"/>
    </source>
</evidence>
<keyword evidence="10" id="KW-0732">Signal</keyword>
<evidence type="ECO:0000256" key="3">
    <source>
        <dbReference type="ARBA" id="ARBA00022801"/>
    </source>
</evidence>
<keyword evidence="15" id="KW-1185">Reference proteome</keyword>
<accession>A0ABP2F2P4</accession>
<dbReference type="CDD" id="cd18787">
    <property type="entry name" value="SF2_C_DEAD"/>
    <property type="match status" value="1"/>
</dbReference>
<keyword evidence="5" id="KW-0067">ATP-binding</keyword>
<feature type="domain" description="Helicase ATP-binding" evidence="11">
    <location>
        <begin position="401"/>
        <end position="598"/>
    </location>
</feature>